<proteinExistence type="predicted"/>
<gene>
    <name evidence="2" type="ORF">AYR66_02455</name>
</gene>
<keyword evidence="3" id="KW-1185">Reference proteome</keyword>
<evidence type="ECO:0000313" key="2">
    <source>
        <dbReference type="EMBL" id="OWW18250.1"/>
    </source>
</evidence>
<feature type="region of interest" description="Disordered" evidence="1">
    <location>
        <begin position="1"/>
        <end position="22"/>
    </location>
</feature>
<reference evidence="2 3" key="1">
    <citation type="submission" date="2016-02" db="EMBL/GenBank/DDBJ databases">
        <authorList>
            <person name="Wen L."/>
            <person name="He K."/>
            <person name="Yang H."/>
        </authorList>
    </citation>
    <scope>NUCLEOTIDE SEQUENCE [LARGE SCALE GENOMIC DNA]</scope>
    <source>
        <strain evidence="2 3">TSA40</strain>
    </source>
</reference>
<name>A0A254T6I0_9BURK</name>
<protein>
    <submittedName>
        <fullName evidence="2">Cytochrome C</fullName>
    </submittedName>
</protein>
<organism evidence="2 3">
    <name type="scientific">Noviherbaspirillum denitrificans</name>
    <dbReference type="NCBI Taxonomy" id="1968433"/>
    <lineage>
        <taxon>Bacteria</taxon>
        <taxon>Pseudomonadati</taxon>
        <taxon>Pseudomonadota</taxon>
        <taxon>Betaproteobacteria</taxon>
        <taxon>Burkholderiales</taxon>
        <taxon>Oxalobacteraceae</taxon>
        <taxon>Noviherbaspirillum</taxon>
    </lineage>
</organism>
<evidence type="ECO:0000256" key="1">
    <source>
        <dbReference type="SAM" id="MobiDB-lite"/>
    </source>
</evidence>
<dbReference type="Pfam" id="PF09626">
    <property type="entry name" value="DHC"/>
    <property type="match status" value="1"/>
</dbReference>
<dbReference type="AlphaFoldDB" id="A0A254T6I0"/>
<dbReference type="EMBL" id="LSTO01000015">
    <property type="protein sequence ID" value="OWW18250.1"/>
    <property type="molecule type" value="Genomic_DNA"/>
</dbReference>
<evidence type="ECO:0000313" key="3">
    <source>
        <dbReference type="Proteomes" id="UP000197535"/>
    </source>
</evidence>
<accession>A0A254T6I0</accession>
<dbReference type="Proteomes" id="UP000197535">
    <property type="component" value="Unassembled WGS sequence"/>
</dbReference>
<comment type="caution">
    <text evidence="2">The sequence shown here is derived from an EMBL/GenBank/DDBJ whole genome shotgun (WGS) entry which is preliminary data.</text>
</comment>
<dbReference type="InterPro" id="IPR036280">
    <property type="entry name" value="Multihaem_cyt_sf"/>
</dbReference>
<dbReference type="InterPro" id="IPR018588">
    <property type="entry name" value="Dihaem_cytochrome-c"/>
</dbReference>
<sequence length="144" mass="15892">MLLAASTALADGSQQARHTPPLPKYQQECASCHIAYPPGLLPSASWQRLMNNLPRHFGVDASLDDATVKELSAWLTQHAGTGKRMQSTPPEDRITRSAWFLREHDEVPAATWQRAAIKSASNCAACHPRADQGAFNEHDIRIPR</sequence>
<dbReference type="SUPFAM" id="SSF48695">
    <property type="entry name" value="Multiheme cytochromes"/>
    <property type="match status" value="1"/>
</dbReference>